<keyword evidence="2" id="KW-0238">DNA-binding</keyword>
<dbReference type="InterPro" id="IPR050397">
    <property type="entry name" value="Env_Response_Regulators"/>
</dbReference>
<dbReference type="RefSeq" id="WP_316264421.1">
    <property type="nucleotide sequence ID" value="NZ_AP027742.1"/>
</dbReference>
<dbReference type="PROSITE" id="PS50042">
    <property type="entry name" value="CNMP_BINDING_3"/>
    <property type="match status" value="1"/>
</dbReference>
<evidence type="ECO:0000313" key="7">
    <source>
        <dbReference type="Proteomes" id="UP001305815"/>
    </source>
</evidence>
<dbReference type="PANTHER" id="PTHR24567:SF58">
    <property type="entry name" value="CYCLIC AMP-BINDING REGULATORY PROTEIN"/>
    <property type="match status" value="1"/>
</dbReference>
<evidence type="ECO:0000259" key="4">
    <source>
        <dbReference type="PROSITE" id="PS50042"/>
    </source>
</evidence>
<sequence>MDDVIKMLLVSPLFQGIPEEKMMEVLRCLDARWADFEKGQQLFRQGTSLKAAGFLVEGSLSLEREDFWGNRSILAVVRQGEIFGEVYACRQEKRLNINITALEKASVLFLNLETILESQKFPEDIRTVLLGNLVGILADKTYYMSRKAEFLSARTTREKLMSYLSAQAQETGKTEFQIPFNRQEMADFLSVERSAMCRELGKMRREGIVSFSKKQFCLKGKAKEE</sequence>
<dbReference type="Pfam" id="PF00027">
    <property type="entry name" value="cNMP_binding"/>
    <property type="match status" value="1"/>
</dbReference>
<dbReference type="SMART" id="SM00100">
    <property type="entry name" value="cNMP"/>
    <property type="match status" value="1"/>
</dbReference>
<keyword evidence="1" id="KW-0805">Transcription regulation</keyword>
<dbReference type="SUPFAM" id="SSF51206">
    <property type="entry name" value="cAMP-binding domain-like"/>
    <property type="match status" value="1"/>
</dbReference>
<dbReference type="InterPro" id="IPR000595">
    <property type="entry name" value="cNMP-bd_dom"/>
</dbReference>
<proteinExistence type="predicted"/>
<dbReference type="SUPFAM" id="SSF46785">
    <property type="entry name" value="Winged helix' DNA-binding domain"/>
    <property type="match status" value="1"/>
</dbReference>
<dbReference type="PROSITE" id="PS51063">
    <property type="entry name" value="HTH_CRP_2"/>
    <property type="match status" value="1"/>
</dbReference>
<feature type="domain" description="HTH crp-type" evidence="5">
    <location>
        <begin position="154"/>
        <end position="222"/>
    </location>
</feature>
<dbReference type="Pfam" id="PF13545">
    <property type="entry name" value="HTH_Crp_2"/>
    <property type="match status" value="1"/>
</dbReference>
<feature type="domain" description="Cyclic nucleotide-binding" evidence="4">
    <location>
        <begin position="13"/>
        <end position="86"/>
    </location>
</feature>
<dbReference type="InterPro" id="IPR036390">
    <property type="entry name" value="WH_DNA-bd_sf"/>
</dbReference>
<name>A0ABM8I300_9FIRM</name>
<keyword evidence="3" id="KW-0804">Transcription</keyword>
<gene>
    <name evidence="6" type="ORF">Lac1_15570</name>
</gene>
<reference evidence="7" key="1">
    <citation type="journal article" date="2023" name="Int. J. Syst. Evol. Microbiol.">
        <title>Claveliimonas bilis gen. nov., sp. nov., deoxycholic acid-producing bacteria isolated from human faeces, and reclassification of Sellimonas monacensis Zenner et al. 2021 as Claveliimonas monacensis comb. nov.</title>
        <authorList>
            <person name="Hisatomi A."/>
            <person name="Kastawa N.W.E.P.G."/>
            <person name="Song I."/>
            <person name="Ohkuma M."/>
            <person name="Fukiya S."/>
            <person name="Sakamoto M."/>
        </authorList>
    </citation>
    <scope>NUCLEOTIDE SEQUENCE [LARGE SCALE GENOMIC DNA]</scope>
    <source>
        <strain evidence="7">12BBH14</strain>
    </source>
</reference>
<evidence type="ECO:0000256" key="1">
    <source>
        <dbReference type="ARBA" id="ARBA00023015"/>
    </source>
</evidence>
<dbReference type="Gene3D" id="2.60.120.10">
    <property type="entry name" value="Jelly Rolls"/>
    <property type="match status" value="1"/>
</dbReference>
<dbReference type="InterPro" id="IPR018490">
    <property type="entry name" value="cNMP-bd_dom_sf"/>
</dbReference>
<accession>A0ABM8I300</accession>
<dbReference type="InterPro" id="IPR012318">
    <property type="entry name" value="HTH_CRP"/>
</dbReference>
<dbReference type="EMBL" id="AP027742">
    <property type="protein sequence ID" value="BDZ77374.1"/>
    <property type="molecule type" value="Genomic_DNA"/>
</dbReference>
<dbReference type="SMART" id="SM00419">
    <property type="entry name" value="HTH_CRP"/>
    <property type="match status" value="1"/>
</dbReference>
<protein>
    <submittedName>
        <fullName evidence="6">Crp/Fnr family transcriptional regulator</fullName>
    </submittedName>
</protein>
<dbReference type="CDD" id="cd00038">
    <property type="entry name" value="CAP_ED"/>
    <property type="match status" value="1"/>
</dbReference>
<evidence type="ECO:0000313" key="6">
    <source>
        <dbReference type="EMBL" id="BDZ77374.1"/>
    </source>
</evidence>
<organism evidence="6 7">
    <name type="scientific">Claveliimonas bilis</name>
    <dbReference type="NCBI Taxonomy" id="3028070"/>
    <lineage>
        <taxon>Bacteria</taxon>
        <taxon>Bacillati</taxon>
        <taxon>Bacillota</taxon>
        <taxon>Clostridia</taxon>
        <taxon>Lachnospirales</taxon>
        <taxon>Lachnospiraceae</taxon>
        <taxon>Claveliimonas</taxon>
    </lineage>
</organism>
<dbReference type="InterPro" id="IPR014710">
    <property type="entry name" value="RmlC-like_jellyroll"/>
</dbReference>
<evidence type="ECO:0000256" key="2">
    <source>
        <dbReference type="ARBA" id="ARBA00023125"/>
    </source>
</evidence>
<keyword evidence="7" id="KW-1185">Reference proteome</keyword>
<evidence type="ECO:0000256" key="3">
    <source>
        <dbReference type="ARBA" id="ARBA00023163"/>
    </source>
</evidence>
<dbReference type="PANTHER" id="PTHR24567">
    <property type="entry name" value="CRP FAMILY TRANSCRIPTIONAL REGULATORY PROTEIN"/>
    <property type="match status" value="1"/>
</dbReference>
<evidence type="ECO:0000259" key="5">
    <source>
        <dbReference type="PROSITE" id="PS51063"/>
    </source>
</evidence>
<dbReference type="Proteomes" id="UP001305815">
    <property type="component" value="Chromosome"/>
</dbReference>